<feature type="transmembrane region" description="Helical" evidence="1">
    <location>
        <begin position="92"/>
        <end position="111"/>
    </location>
</feature>
<name>A0A369CDE9_9GAMM</name>
<feature type="transmembrane region" description="Helical" evidence="1">
    <location>
        <begin position="345"/>
        <end position="362"/>
    </location>
</feature>
<comment type="caution">
    <text evidence="2">The sequence shown here is derived from an EMBL/GenBank/DDBJ whole genome shotgun (WGS) entry which is preliminary data.</text>
</comment>
<keyword evidence="1" id="KW-0472">Membrane</keyword>
<evidence type="ECO:0000313" key="3">
    <source>
        <dbReference type="Proteomes" id="UP000252707"/>
    </source>
</evidence>
<proteinExistence type="predicted"/>
<evidence type="ECO:0000313" key="2">
    <source>
        <dbReference type="EMBL" id="RCX30756.1"/>
    </source>
</evidence>
<accession>A0A369CDE9</accession>
<feature type="transmembrane region" description="Helical" evidence="1">
    <location>
        <begin position="245"/>
        <end position="262"/>
    </location>
</feature>
<dbReference type="Proteomes" id="UP000252707">
    <property type="component" value="Unassembled WGS sequence"/>
</dbReference>
<keyword evidence="3" id="KW-1185">Reference proteome</keyword>
<feature type="transmembrane region" description="Helical" evidence="1">
    <location>
        <begin position="274"/>
        <end position="294"/>
    </location>
</feature>
<feature type="transmembrane region" description="Helical" evidence="1">
    <location>
        <begin position="314"/>
        <end position="333"/>
    </location>
</feature>
<keyword evidence="1" id="KW-1133">Transmembrane helix</keyword>
<dbReference type="InterPro" id="IPR010266">
    <property type="entry name" value="NnrS"/>
</dbReference>
<feature type="transmembrane region" description="Helical" evidence="1">
    <location>
        <begin position="55"/>
        <end position="80"/>
    </location>
</feature>
<feature type="transmembrane region" description="Helical" evidence="1">
    <location>
        <begin position="179"/>
        <end position="201"/>
    </location>
</feature>
<dbReference type="RefSeq" id="WP_170142131.1">
    <property type="nucleotide sequence ID" value="NZ_QPJY01000004.1"/>
</dbReference>
<keyword evidence="1" id="KW-0812">Transmembrane</keyword>
<feature type="transmembrane region" description="Helical" evidence="1">
    <location>
        <begin position="222"/>
        <end position="239"/>
    </location>
</feature>
<dbReference type="EMBL" id="QPJY01000004">
    <property type="protein sequence ID" value="RCX30756.1"/>
    <property type="molecule type" value="Genomic_DNA"/>
</dbReference>
<feature type="transmembrane region" description="Helical" evidence="1">
    <location>
        <begin position="17"/>
        <end position="35"/>
    </location>
</feature>
<organism evidence="2 3">
    <name type="scientific">Thioalbus denitrificans</name>
    <dbReference type="NCBI Taxonomy" id="547122"/>
    <lineage>
        <taxon>Bacteria</taxon>
        <taxon>Pseudomonadati</taxon>
        <taxon>Pseudomonadota</taxon>
        <taxon>Gammaproteobacteria</taxon>
        <taxon>Chromatiales</taxon>
        <taxon>Ectothiorhodospiraceae</taxon>
        <taxon>Thioalbus</taxon>
    </lineage>
</organism>
<evidence type="ECO:0000256" key="1">
    <source>
        <dbReference type="SAM" id="Phobius"/>
    </source>
</evidence>
<feature type="transmembrane region" description="Helical" evidence="1">
    <location>
        <begin position="382"/>
        <end position="400"/>
    </location>
</feature>
<protein>
    <submittedName>
        <fullName evidence="2">Uncharacterized protein involved in response to NO</fullName>
    </submittedName>
</protein>
<feature type="transmembrane region" description="Helical" evidence="1">
    <location>
        <begin position="152"/>
        <end position="173"/>
    </location>
</feature>
<sequence>MTISRPWLVFTAAPHRMMFFGGAVQLVAVMLYWSTELAGRYTGAWSPPATVIPALWAHMALMLYGLFSFFFFGFLMTTYPRWMRGKEIPRPAYVRTFLLLAAGTLLFYPGLFTAIPVLLAGVVLWLAGLASGMAALWRVYRTAPTDDRFYETWLNGAFCAGWLGLAAFAAWLLDPRPVWLQLSLNLGLWLFLAPVLSTVAHRMIPFFTGVVVPDYREVRPRWSLWLLNGGLALHGLLAVLDLRPWLFAVDLPLAALAFWHSRAWRFRAGLTVRLLAVLHIAYLWFGIALLLYGLQSLALAVTGTLWLDKAPLHAFGIGFVTSMLIGMASRVSLGHSGRPLEADTFTWLCFLGVSLAALLRIAGEWPPLWPALGIHPNLLAGFAWLGFVGAWVARFLPIYLRPRIDGRPG</sequence>
<dbReference type="Pfam" id="PF05940">
    <property type="entry name" value="NnrS"/>
    <property type="match status" value="1"/>
</dbReference>
<reference evidence="2 3" key="1">
    <citation type="submission" date="2018-07" db="EMBL/GenBank/DDBJ databases">
        <title>Genomic Encyclopedia of Type Strains, Phase IV (KMG-IV): sequencing the most valuable type-strain genomes for metagenomic binning, comparative biology and taxonomic classification.</title>
        <authorList>
            <person name="Goeker M."/>
        </authorList>
    </citation>
    <scope>NUCLEOTIDE SEQUENCE [LARGE SCALE GENOMIC DNA]</scope>
    <source>
        <strain evidence="2 3">DSM 26407</strain>
    </source>
</reference>
<feature type="transmembrane region" description="Helical" evidence="1">
    <location>
        <begin position="117"/>
        <end position="140"/>
    </location>
</feature>
<dbReference type="AlphaFoldDB" id="A0A369CDE9"/>
<gene>
    <name evidence="2" type="ORF">DFQ59_104192</name>
</gene>